<dbReference type="Proteomes" id="UP000887568">
    <property type="component" value="Unplaced"/>
</dbReference>
<keyword evidence="2" id="KW-1185">Reference proteome</keyword>
<dbReference type="GeneID" id="119737414"/>
<sequence length="198" mass="20141">MTCPSGNVCTAQKISSGGTELYSRSCTEPIGCTPGCITSPEGGTVCSYCCNEDLCNSRSIAEAVEDILHCYLCAYSSDPSASNISSPACNDPFDPNGDGVVQFPCADGQCGVLTTNYMEQSTLNRLCISNSTFPGGCTPGCDAQNITCQTCCSDNLCNGGLVEGVATTPSAAPPTTAGGQASLAAILLVSVGLLMALR</sequence>
<evidence type="ECO:0000313" key="2">
    <source>
        <dbReference type="Proteomes" id="UP000887568"/>
    </source>
</evidence>
<dbReference type="AlphaFoldDB" id="A0A914AUD8"/>
<proteinExistence type="predicted"/>
<dbReference type="SUPFAM" id="SSF57302">
    <property type="entry name" value="Snake toxin-like"/>
    <property type="match status" value="1"/>
</dbReference>
<reference evidence="1" key="1">
    <citation type="submission" date="2022-11" db="UniProtKB">
        <authorList>
            <consortium name="EnsemblMetazoa"/>
        </authorList>
    </citation>
    <scope>IDENTIFICATION</scope>
</reference>
<accession>A0A914AUD8</accession>
<protein>
    <submittedName>
        <fullName evidence="1">Uncharacterized protein</fullName>
    </submittedName>
</protein>
<dbReference type="EnsemblMetazoa" id="XM_038211752.1">
    <property type="protein sequence ID" value="XP_038067680.1"/>
    <property type="gene ID" value="LOC119737414"/>
</dbReference>
<evidence type="ECO:0000313" key="1">
    <source>
        <dbReference type="EnsemblMetazoa" id="XP_038067680.1"/>
    </source>
</evidence>
<dbReference type="RefSeq" id="XP_038067680.1">
    <property type="nucleotide sequence ID" value="XM_038211752.1"/>
</dbReference>
<dbReference type="OrthoDB" id="10160188at2759"/>
<organism evidence="1 2">
    <name type="scientific">Patiria miniata</name>
    <name type="common">Bat star</name>
    <name type="synonym">Asterina miniata</name>
    <dbReference type="NCBI Taxonomy" id="46514"/>
    <lineage>
        <taxon>Eukaryota</taxon>
        <taxon>Metazoa</taxon>
        <taxon>Echinodermata</taxon>
        <taxon>Eleutherozoa</taxon>
        <taxon>Asterozoa</taxon>
        <taxon>Asteroidea</taxon>
        <taxon>Valvatacea</taxon>
        <taxon>Valvatida</taxon>
        <taxon>Asterinidae</taxon>
        <taxon>Patiria</taxon>
    </lineage>
</organism>
<dbReference type="InterPro" id="IPR045860">
    <property type="entry name" value="Snake_toxin-like_sf"/>
</dbReference>
<name>A0A914AUD8_PATMI</name>